<comment type="caution">
    <text evidence="4">The sequence shown here is derived from an EMBL/GenBank/DDBJ whole genome shotgun (WGS) entry which is preliminary data.</text>
</comment>
<keyword evidence="2" id="KW-0012">Acyltransferase</keyword>
<dbReference type="Gene3D" id="3.40.47.10">
    <property type="match status" value="2"/>
</dbReference>
<keyword evidence="1" id="KW-0808">Transferase</keyword>
<dbReference type="InterPro" id="IPR016039">
    <property type="entry name" value="Thiolase-like"/>
</dbReference>
<name>A0ABP4WTQ0_9ACTN</name>
<accession>A0ABP4WTQ0</accession>
<dbReference type="Proteomes" id="UP001500655">
    <property type="component" value="Unassembled WGS sequence"/>
</dbReference>
<evidence type="ECO:0000259" key="3">
    <source>
        <dbReference type="Pfam" id="PF08541"/>
    </source>
</evidence>
<keyword evidence="5" id="KW-1185">Reference proteome</keyword>
<sequence>MTAIEAVSTYVPQRRVPVSALADELGLSPIQVAMFERFHKLTEVRRDTDASLLDLLLAATDRLTALRGNEHRVRFVLHARAFPVVTPFPHNPLHELCGHRGLGHAEAFTVTQQSCATGLLAIDIAGRLLAGCGEPDALALILAGEKAFTRDSRLLPDTSIFSEGSAACLVSLDGPRDRLLAYASLPRGDFDGEQEDVSARFQRGYKAAMVDVIRAALDDAGVKLDEISVILPHNVNLVSWRRVCRLLDFPLTRVLLDNVLSAGHAFCADAFLNYQTAYERGLLRPGDRYLVAAAGAGLGATFSAMVLEH</sequence>
<dbReference type="RefSeq" id="WP_344083246.1">
    <property type="nucleotide sequence ID" value="NZ_BAAALS010000018.1"/>
</dbReference>
<reference evidence="5" key="1">
    <citation type="journal article" date="2019" name="Int. J. Syst. Evol. Microbiol.">
        <title>The Global Catalogue of Microorganisms (GCM) 10K type strain sequencing project: providing services to taxonomists for standard genome sequencing and annotation.</title>
        <authorList>
            <consortium name="The Broad Institute Genomics Platform"/>
            <consortium name="The Broad Institute Genome Sequencing Center for Infectious Disease"/>
            <person name="Wu L."/>
            <person name="Ma J."/>
        </authorList>
    </citation>
    <scope>NUCLEOTIDE SEQUENCE [LARGE SCALE GENOMIC DNA]</scope>
    <source>
        <strain evidence="5">JCM 13249</strain>
    </source>
</reference>
<evidence type="ECO:0000313" key="5">
    <source>
        <dbReference type="Proteomes" id="UP001500655"/>
    </source>
</evidence>
<dbReference type="PANTHER" id="PTHR34069">
    <property type="entry name" value="3-OXOACYL-[ACYL-CARRIER-PROTEIN] SYNTHASE 3"/>
    <property type="match status" value="1"/>
</dbReference>
<dbReference type="InterPro" id="IPR013747">
    <property type="entry name" value="ACP_syn_III_C"/>
</dbReference>
<gene>
    <name evidence="4" type="ORF">GCM10009681_36980</name>
</gene>
<dbReference type="Pfam" id="PF08541">
    <property type="entry name" value="ACP_syn_III_C"/>
    <property type="match status" value="1"/>
</dbReference>
<proteinExistence type="predicted"/>
<evidence type="ECO:0000256" key="1">
    <source>
        <dbReference type="ARBA" id="ARBA00022679"/>
    </source>
</evidence>
<dbReference type="SUPFAM" id="SSF53901">
    <property type="entry name" value="Thiolase-like"/>
    <property type="match status" value="1"/>
</dbReference>
<feature type="domain" description="Beta-ketoacyl-[acyl-carrier-protein] synthase III C-terminal" evidence="3">
    <location>
        <begin position="217"/>
        <end position="307"/>
    </location>
</feature>
<dbReference type="PANTHER" id="PTHR34069:SF2">
    <property type="entry name" value="BETA-KETOACYL-[ACYL-CARRIER-PROTEIN] SYNTHASE III"/>
    <property type="match status" value="1"/>
</dbReference>
<organism evidence="4 5">
    <name type="scientific">Luedemannella helvata</name>
    <dbReference type="NCBI Taxonomy" id="349315"/>
    <lineage>
        <taxon>Bacteria</taxon>
        <taxon>Bacillati</taxon>
        <taxon>Actinomycetota</taxon>
        <taxon>Actinomycetes</taxon>
        <taxon>Micromonosporales</taxon>
        <taxon>Micromonosporaceae</taxon>
        <taxon>Luedemannella</taxon>
    </lineage>
</organism>
<evidence type="ECO:0000256" key="2">
    <source>
        <dbReference type="ARBA" id="ARBA00023315"/>
    </source>
</evidence>
<dbReference type="EMBL" id="BAAALS010000018">
    <property type="protein sequence ID" value="GAA1762481.1"/>
    <property type="molecule type" value="Genomic_DNA"/>
</dbReference>
<protein>
    <submittedName>
        <fullName evidence="4">3-oxoacyl-[acyl-carrier-protein] synthase III C-terminal domain-containing protein</fullName>
    </submittedName>
</protein>
<evidence type="ECO:0000313" key="4">
    <source>
        <dbReference type="EMBL" id="GAA1762481.1"/>
    </source>
</evidence>